<evidence type="ECO:0000313" key="2">
    <source>
        <dbReference type="Proteomes" id="UP000184386"/>
    </source>
</evidence>
<dbReference type="Gene3D" id="3.40.50.200">
    <property type="entry name" value="Peptidase S8/S53 domain"/>
    <property type="match status" value="1"/>
</dbReference>
<dbReference type="AlphaFoldDB" id="A0A1M6WHA2"/>
<accession>A0A1M6WHA2</accession>
<dbReference type="Proteomes" id="UP000184386">
    <property type="component" value="Unassembled WGS sequence"/>
</dbReference>
<protein>
    <submittedName>
        <fullName evidence="1">Uncharacterized protein</fullName>
    </submittedName>
</protein>
<evidence type="ECO:0000313" key="1">
    <source>
        <dbReference type="EMBL" id="SHK93152.1"/>
    </source>
</evidence>
<keyword evidence="2" id="KW-1185">Reference proteome</keyword>
<gene>
    <name evidence="1" type="ORF">SAMN02745136_03671</name>
</gene>
<organism evidence="1 2">
    <name type="scientific">Anaerocolumna jejuensis DSM 15929</name>
    <dbReference type="NCBI Taxonomy" id="1121322"/>
    <lineage>
        <taxon>Bacteria</taxon>
        <taxon>Bacillati</taxon>
        <taxon>Bacillota</taxon>
        <taxon>Clostridia</taxon>
        <taxon>Lachnospirales</taxon>
        <taxon>Lachnospiraceae</taxon>
        <taxon>Anaerocolumna</taxon>
    </lineage>
</organism>
<dbReference type="InterPro" id="IPR036852">
    <property type="entry name" value="Peptidase_S8/S53_dom_sf"/>
</dbReference>
<name>A0A1M6WHA2_9FIRM</name>
<reference evidence="1 2" key="1">
    <citation type="submission" date="2016-11" db="EMBL/GenBank/DDBJ databases">
        <authorList>
            <person name="Jaros S."/>
            <person name="Januszkiewicz K."/>
            <person name="Wedrychowicz H."/>
        </authorList>
    </citation>
    <scope>NUCLEOTIDE SEQUENCE [LARGE SCALE GENOMIC DNA]</scope>
    <source>
        <strain evidence="1 2">DSM 15929</strain>
    </source>
</reference>
<dbReference type="EMBL" id="FRAC01000020">
    <property type="protein sequence ID" value="SHK93152.1"/>
    <property type="molecule type" value="Genomic_DNA"/>
</dbReference>
<dbReference type="STRING" id="1121322.SAMN02745136_03671"/>
<dbReference type="GO" id="GO:0006508">
    <property type="term" value="P:proteolysis"/>
    <property type="evidence" value="ECO:0007669"/>
    <property type="project" value="InterPro"/>
</dbReference>
<dbReference type="GO" id="GO:0004252">
    <property type="term" value="F:serine-type endopeptidase activity"/>
    <property type="evidence" value="ECO:0007669"/>
    <property type="project" value="InterPro"/>
</dbReference>
<sequence>MDATEVKQFLIRGVKRNPGGTYPNKEWGFGMIDIYRTFDSLRGEAIQR</sequence>
<proteinExistence type="predicted"/>